<reference evidence="1 2" key="1">
    <citation type="submission" date="2024-08" db="EMBL/GenBank/DDBJ databases">
        <authorList>
            <person name="Ishaq N."/>
        </authorList>
    </citation>
    <scope>NUCLEOTIDE SEQUENCE [LARGE SCALE GENOMIC DNA]</scope>
    <source>
        <strain evidence="1 2">DSM 18651</strain>
    </source>
</reference>
<comment type="caution">
    <text evidence="1">The sequence shown here is derived from an EMBL/GenBank/DDBJ whole genome shotgun (WGS) entry which is preliminary data.</text>
</comment>
<dbReference type="EMBL" id="JBGMEK010000062">
    <property type="protein sequence ID" value="MFA0812954.1"/>
    <property type="molecule type" value="Genomic_DNA"/>
</dbReference>
<sequence>MEQFKILTDLRDYIKKLAENEGTVFGRPIPEGASPVFYRQQDVPKGRELIQGIQVCDYCFSPCKAWVIPHNQMGLSFSANWQHLKSIYKLKASKNPGKNIDVFWVLEKSDLPPDLKFVQDQKDNRHYFLTITRKMTVSQLVQKLQMVADRMSVIRDGTKVIG</sequence>
<name>A0ABV4P3P5_9GAMM</name>
<evidence type="ECO:0000313" key="2">
    <source>
        <dbReference type="Proteomes" id="UP001569428"/>
    </source>
</evidence>
<organism evidence="1 2">
    <name type="scientific">Microbulbifer epialgicus</name>
    <dbReference type="NCBI Taxonomy" id="393907"/>
    <lineage>
        <taxon>Bacteria</taxon>
        <taxon>Pseudomonadati</taxon>
        <taxon>Pseudomonadota</taxon>
        <taxon>Gammaproteobacteria</taxon>
        <taxon>Cellvibrionales</taxon>
        <taxon>Microbulbiferaceae</taxon>
        <taxon>Microbulbifer</taxon>
    </lineage>
</organism>
<gene>
    <name evidence="1" type="ORF">ACCI49_18760</name>
</gene>
<dbReference type="Proteomes" id="UP001569428">
    <property type="component" value="Unassembled WGS sequence"/>
</dbReference>
<protein>
    <submittedName>
        <fullName evidence="1">Uncharacterized protein</fullName>
    </submittedName>
</protein>
<evidence type="ECO:0000313" key="1">
    <source>
        <dbReference type="EMBL" id="MFA0812954.1"/>
    </source>
</evidence>
<accession>A0ABV4P3P5</accession>
<proteinExistence type="predicted"/>
<keyword evidence="2" id="KW-1185">Reference proteome</keyword>
<dbReference type="RefSeq" id="WP_026305052.1">
    <property type="nucleotide sequence ID" value="NZ_JBGMEK010000062.1"/>
</dbReference>